<dbReference type="InterPro" id="IPR023286">
    <property type="entry name" value="ABATE_dom_sf"/>
</dbReference>
<feature type="domain" description="Zinc finger CGNR" evidence="1">
    <location>
        <begin position="51"/>
        <end position="93"/>
    </location>
</feature>
<protein>
    <submittedName>
        <fullName evidence="2">CGNR zinc finger domain-containing protein</fullName>
    </submittedName>
</protein>
<dbReference type="PANTHER" id="PTHR35525:SF3">
    <property type="entry name" value="BLL6575 PROTEIN"/>
    <property type="match status" value="1"/>
</dbReference>
<dbReference type="PANTHER" id="PTHR35525">
    <property type="entry name" value="BLL6575 PROTEIN"/>
    <property type="match status" value="1"/>
</dbReference>
<dbReference type="EMBL" id="JBHTIR010000851">
    <property type="protein sequence ID" value="MFD0851862.1"/>
    <property type="molecule type" value="Genomic_DNA"/>
</dbReference>
<dbReference type="Proteomes" id="UP001597083">
    <property type="component" value="Unassembled WGS sequence"/>
</dbReference>
<evidence type="ECO:0000313" key="3">
    <source>
        <dbReference type="Proteomes" id="UP001597083"/>
    </source>
</evidence>
<sequence length="99" mass="11121">ALNRVLEHGALRHRLTADGPETYPETDSSAWLPAWLAAADYLKLLADTPARIKKCGRSDCVLHFLDTTKNGTRRWCSMAICGNRAKAARHYQRTRRQGA</sequence>
<reference evidence="3" key="1">
    <citation type="journal article" date="2019" name="Int. J. Syst. Evol. Microbiol.">
        <title>The Global Catalogue of Microorganisms (GCM) 10K type strain sequencing project: providing services to taxonomists for standard genome sequencing and annotation.</title>
        <authorList>
            <consortium name="The Broad Institute Genomics Platform"/>
            <consortium name="The Broad Institute Genome Sequencing Center for Infectious Disease"/>
            <person name="Wu L."/>
            <person name="Ma J."/>
        </authorList>
    </citation>
    <scope>NUCLEOTIDE SEQUENCE [LARGE SCALE GENOMIC DNA]</scope>
    <source>
        <strain evidence="3">JCM 31696</strain>
    </source>
</reference>
<dbReference type="InterPro" id="IPR010852">
    <property type="entry name" value="ABATE"/>
</dbReference>
<dbReference type="Gene3D" id="1.10.3300.10">
    <property type="entry name" value="Jann2411-like domain"/>
    <property type="match status" value="1"/>
</dbReference>
<dbReference type="InterPro" id="IPR021005">
    <property type="entry name" value="Znf_CGNR"/>
</dbReference>
<evidence type="ECO:0000313" key="2">
    <source>
        <dbReference type="EMBL" id="MFD0851862.1"/>
    </source>
</evidence>
<organism evidence="2 3">
    <name type="scientific">Actinomadura adrarensis</name>
    <dbReference type="NCBI Taxonomy" id="1819600"/>
    <lineage>
        <taxon>Bacteria</taxon>
        <taxon>Bacillati</taxon>
        <taxon>Actinomycetota</taxon>
        <taxon>Actinomycetes</taxon>
        <taxon>Streptosporangiales</taxon>
        <taxon>Thermomonosporaceae</taxon>
        <taxon>Actinomadura</taxon>
    </lineage>
</organism>
<dbReference type="Pfam" id="PF11706">
    <property type="entry name" value="zf-CGNR"/>
    <property type="match status" value="1"/>
</dbReference>
<proteinExistence type="predicted"/>
<dbReference type="SUPFAM" id="SSF160904">
    <property type="entry name" value="Jann2411-like"/>
    <property type="match status" value="1"/>
</dbReference>
<name>A0ABW3CD75_9ACTN</name>
<gene>
    <name evidence="2" type="ORF">ACFQ07_06500</name>
</gene>
<feature type="non-terminal residue" evidence="2">
    <location>
        <position position="1"/>
    </location>
</feature>
<evidence type="ECO:0000259" key="1">
    <source>
        <dbReference type="Pfam" id="PF11706"/>
    </source>
</evidence>
<keyword evidence="3" id="KW-1185">Reference proteome</keyword>
<accession>A0ABW3CD75</accession>
<comment type="caution">
    <text evidence="2">The sequence shown here is derived from an EMBL/GenBank/DDBJ whole genome shotgun (WGS) entry which is preliminary data.</text>
</comment>